<dbReference type="CDD" id="cd03807">
    <property type="entry name" value="GT4_WbnK-like"/>
    <property type="match status" value="1"/>
</dbReference>
<dbReference type="Proteomes" id="UP000057737">
    <property type="component" value="Unassembled WGS sequence"/>
</dbReference>
<feature type="domain" description="Glycosyltransferase subfamily 4-like N-terminal" evidence="1">
    <location>
        <begin position="16"/>
        <end position="178"/>
    </location>
</feature>
<accession>A0A109K2E2</accession>
<dbReference type="Gene3D" id="3.40.50.2000">
    <property type="entry name" value="Glycogen Phosphorylase B"/>
    <property type="match status" value="2"/>
</dbReference>
<dbReference type="EMBL" id="LNCU01000030">
    <property type="protein sequence ID" value="KWV59458.1"/>
    <property type="molecule type" value="Genomic_DNA"/>
</dbReference>
<proteinExistence type="predicted"/>
<dbReference type="Pfam" id="PF13439">
    <property type="entry name" value="Glyco_transf_4"/>
    <property type="match status" value="1"/>
</dbReference>
<evidence type="ECO:0000313" key="2">
    <source>
        <dbReference type="EMBL" id="KWV59458.1"/>
    </source>
</evidence>
<dbReference type="AlphaFoldDB" id="A0A109K2E2"/>
<comment type="caution">
    <text evidence="2">The sequence shown here is derived from an EMBL/GenBank/DDBJ whole genome shotgun (WGS) entry which is preliminary data.</text>
</comment>
<organism evidence="2 3">
    <name type="scientific">Bradyrhizobium macuxiense</name>
    <dbReference type="NCBI Taxonomy" id="1755647"/>
    <lineage>
        <taxon>Bacteria</taxon>
        <taxon>Pseudomonadati</taxon>
        <taxon>Pseudomonadota</taxon>
        <taxon>Alphaproteobacteria</taxon>
        <taxon>Hyphomicrobiales</taxon>
        <taxon>Nitrobacteraceae</taxon>
        <taxon>Bradyrhizobium</taxon>
    </lineage>
</organism>
<dbReference type="Pfam" id="PF13692">
    <property type="entry name" value="Glyco_trans_1_4"/>
    <property type="match status" value="1"/>
</dbReference>
<dbReference type="OrthoDB" id="9790710at2"/>
<name>A0A109K2E2_9BRAD</name>
<dbReference type="PANTHER" id="PTHR12526">
    <property type="entry name" value="GLYCOSYLTRANSFERASE"/>
    <property type="match status" value="1"/>
</dbReference>
<dbReference type="RefSeq" id="WP_066501584.1">
    <property type="nucleotide sequence ID" value="NZ_LNCU01000030.1"/>
</dbReference>
<reference evidence="2 3" key="1">
    <citation type="submission" date="2015-11" db="EMBL/GenBank/DDBJ databases">
        <title>Draft Genome Sequence of the Strain BR 10303 (Bradyrhizobium sp.) isolated from nodules of Centrolobium paraense.</title>
        <authorList>
            <person name="Zelli J.E."/>
            <person name="Simoes-Araujo J.L."/>
            <person name="Barauna A.C."/>
            <person name="Silva K."/>
        </authorList>
    </citation>
    <scope>NUCLEOTIDE SEQUENCE [LARGE SCALE GENOMIC DNA]</scope>
    <source>
        <strain evidence="2 3">BR 10303</strain>
    </source>
</reference>
<keyword evidence="3" id="KW-1185">Reference proteome</keyword>
<evidence type="ECO:0000313" key="3">
    <source>
        <dbReference type="Proteomes" id="UP000057737"/>
    </source>
</evidence>
<sequence length="384" mass="42258">MLALDVFHVITGLRTGGAETMLAKLIEVMDRERFHQTVVVLQDKGALGSRIEQAGAEVIPLNMKSPLDLPRAVYQLSSILKQRRPHLVQTWLYHADFVGTLAARLAGVSPVLWNVRCSNMNFRDYAPTTRLICAALARLSSIPRLVISNSHSGRDVHQQLGYRAREWRIVPNGFDVERFRPAADRVEKFRAGLGVALHTPLIGLPGRLDPMKDHDTFLEAASLLKREIGDVRFVLAGKGVHPDNAEFVARVRRWGLTDRVHLLGERGDMEAVMAGLDIVTLCSAYGEGFPNVLGEALSCGALCVATDVGDSARVLGPHGRIVPPREPTALAEAWRDLLALGPDQRLALTTAGRRYVVENYSLPAIGRIYQDIYLSVVQAEQMAA</sequence>
<dbReference type="GO" id="GO:0016757">
    <property type="term" value="F:glycosyltransferase activity"/>
    <property type="evidence" value="ECO:0007669"/>
    <property type="project" value="UniProtKB-ARBA"/>
</dbReference>
<dbReference type="SUPFAM" id="SSF53756">
    <property type="entry name" value="UDP-Glycosyltransferase/glycogen phosphorylase"/>
    <property type="match status" value="1"/>
</dbReference>
<dbReference type="InterPro" id="IPR028098">
    <property type="entry name" value="Glyco_trans_4-like_N"/>
</dbReference>
<protein>
    <recommendedName>
        <fullName evidence="1">Glycosyltransferase subfamily 4-like N-terminal domain-containing protein</fullName>
    </recommendedName>
</protein>
<evidence type="ECO:0000259" key="1">
    <source>
        <dbReference type="Pfam" id="PF13439"/>
    </source>
</evidence>
<dbReference type="PANTHER" id="PTHR12526:SF638">
    <property type="entry name" value="SPORE COAT PROTEIN SA"/>
    <property type="match status" value="1"/>
</dbReference>
<gene>
    <name evidence="2" type="ORF">AS156_30955</name>
</gene>